<gene>
    <name evidence="1" type="ORF">L1987_48000</name>
</gene>
<sequence length="999" mass="113189">MASSSTSLNKESYQYDVFLSFSGEDTRKNFVDHLYDALRKQGIHTFKDDERLEKGKSINDQLFKSIGDSKFFIIVFSKKYASSSWCLNELVKIMECQKSIEQIAYPVFYNVDPSVVRNQHGSIGEALAEHTNKETGKWREALTEAANLSGWDLKNTADGHEAKVINLIVERISLELRVINVNVDDKLAGMKPRLQDLQKSLDIASNDVRMIGIKGMGGAGKTTLAGAAYDRLSVHFEAKSFVENVSEVSKVSGLLSLQRKILSDLLNGQDNNISSVHDGKIMMKTKLCGRKVLVVLDDVDHLNQLEALAGDLNWFKLGSRIIITTRDAQVLTAHGVKWIHDVNLLSNEEAVCLFSRHAFGKDIPLQEFEMESREVVRYAAGLPLTIKVLGSFMCGKDKCEWMDTLARLKTIPLKETLESLESSYASLDDDYEEIFLDVACLLKGSEKNKAIKMLESCGFHARIGLRVLEQKSLITFNENHVDVYLSMHDHIEEMGKNIVRRLHPRKPNKHSRLWIQEEIEDILDSDLDSEATRCISIKLTPKIVLKRIGNMKNLRCLIIYYGGNDKDCDDVLKIDEVSQYFPNALRYLNWHHYPHYCLPKTFRANNLVALEMFDSKIEQLWVGGEVLKKLKSIELRSSKLKTLDLGLTPNLETLDLQRCYDLVELHVPDGCLKELVYLDLAHCKSLKSVSFIKELELLRVLNLSWLHLKEFPDIISSHPNSSLQLFYFGGNDIENLPSSIGNLHKLVYLSLLCCGKLKSLPGSICSLQHLRVLDLEKCGIEELPEDIGQLECLEKLDLTYSKVKLLPTSICMLKHLKTLFLSNCIVLDKLPEDLGKLESLEELNLKYCKIREIPSSICKLKHLKTLILEGSEVRKLSEDFGQIESLNKVSLRFSKIREIPSSICKLKHLKELDLSACSKLKKLPENLGHLGCLEKLNLISTSISHLPHSISLLKGLRIVGYRKRIDPDELLSQELQQMTHAPKRRSTNIEATTCDAGFC</sequence>
<reference evidence="1 2" key="2">
    <citation type="journal article" date="2022" name="Mol. Ecol. Resour.">
        <title>The genomes of chicory, endive, great burdock and yacon provide insights into Asteraceae paleo-polyploidization history and plant inulin production.</title>
        <authorList>
            <person name="Fan W."/>
            <person name="Wang S."/>
            <person name="Wang H."/>
            <person name="Wang A."/>
            <person name="Jiang F."/>
            <person name="Liu H."/>
            <person name="Zhao H."/>
            <person name="Xu D."/>
            <person name="Zhang Y."/>
        </authorList>
    </citation>
    <scope>NUCLEOTIDE SEQUENCE [LARGE SCALE GENOMIC DNA]</scope>
    <source>
        <strain evidence="2">cv. Yunnan</strain>
        <tissue evidence="1">Leaves</tissue>
    </source>
</reference>
<comment type="caution">
    <text evidence="1">The sequence shown here is derived from an EMBL/GenBank/DDBJ whole genome shotgun (WGS) entry which is preliminary data.</text>
</comment>
<keyword evidence="2" id="KW-1185">Reference proteome</keyword>
<name>A0ACB9FRM1_9ASTR</name>
<dbReference type="EMBL" id="CM042033">
    <property type="protein sequence ID" value="KAI3773470.1"/>
    <property type="molecule type" value="Genomic_DNA"/>
</dbReference>
<evidence type="ECO:0000313" key="1">
    <source>
        <dbReference type="EMBL" id="KAI3773470.1"/>
    </source>
</evidence>
<evidence type="ECO:0000313" key="2">
    <source>
        <dbReference type="Proteomes" id="UP001056120"/>
    </source>
</evidence>
<reference evidence="2" key="1">
    <citation type="journal article" date="2022" name="Mol. Ecol. Resour.">
        <title>The genomes of chicory, endive, great burdock and yacon provide insights into Asteraceae palaeo-polyploidization history and plant inulin production.</title>
        <authorList>
            <person name="Fan W."/>
            <person name="Wang S."/>
            <person name="Wang H."/>
            <person name="Wang A."/>
            <person name="Jiang F."/>
            <person name="Liu H."/>
            <person name="Zhao H."/>
            <person name="Xu D."/>
            <person name="Zhang Y."/>
        </authorList>
    </citation>
    <scope>NUCLEOTIDE SEQUENCE [LARGE SCALE GENOMIC DNA]</scope>
    <source>
        <strain evidence="2">cv. Yunnan</strain>
    </source>
</reference>
<protein>
    <submittedName>
        <fullName evidence="1">Uncharacterized protein</fullName>
    </submittedName>
</protein>
<organism evidence="1 2">
    <name type="scientific">Smallanthus sonchifolius</name>
    <dbReference type="NCBI Taxonomy" id="185202"/>
    <lineage>
        <taxon>Eukaryota</taxon>
        <taxon>Viridiplantae</taxon>
        <taxon>Streptophyta</taxon>
        <taxon>Embryophyta</taxon>
        <taxon>Tracheophyta</taxon>
        <taxon>Spermatophyta</taxon>
        <taxon>Magnoliopsida</taxon>
        <taxon>eudicotyledons</taxon>
        <taxon>Gunneridae</taxon>
        <taxon>Pentapetalae</taxon>
        <taxon>asterids</taxon>
        <taxon>campanulids</taxon>
        <taxon>Asterales</taxon>
        <taxon>Asteraceae</taxon>
        <taxon>Asteroideae</taxon>
        <taxon>Heliantheae alliance</taxon>
        <taxon>Millerieae</taxon>
        <taxon>Smallanthus</taxon>
    </lineage>
</organism>
<dbReference type="Proteomes" id="UP001056120">
    <property type="component" value="Linkage Group LG16"/>
</dbReference>
<proteinExistence type="predicted"/>
<accession>A0ACB9FRM1</accession>